<protein>
    <submittedName>
        <fullName evidence="4">Uncharacterized protein</fullName>
    </submittedName>
</protein>
<organism evidence="4 5">
    <name type="scientific">Colocasia esculenta</name>
    <name type="common">Wild taro</name>
    <name type="synonym">Arum esculentum</name>
    <dbReference type="NCBI Taxonomy" id="4460"/>
    <lineage>
        <taxon>Eukaryota</taxon>
        <taxon>Viridiplantae</taxon>
        <taxon>Streptophyta</taxon>
        <taxon>Embryophyta</taxon>
        <taxon>Tracheophyta</taxon>
        <taxon>Spermatophyta</taxon>
        <taxon>Magnoliopsida</taxon>
        <taxon>Liliopsida</taxon>
        <taxon>Araceae</taxon>
        <taxon>Aroideae</taxon>
        <taxon>Colocasieae</taxon>
        <taxon>Colocasia</taxon>
    </lineage>
</organism>
<evidence type="ECO:0000256" key="2">
    <source>
        <dbReference type="SAM" id="Phobius"/>
    </source>
</evidence>
<keyword evidence="2" id="KW-0812">Transmembrane</keyword>
<keyword evidence="5" id="KW-1185">Reference proteome</keyword>
<accession>A0A843UN14</accession>
<reference evidence="4" key="1">
    <citation type="submission" date="2017-07" db="EMBL/GenBank/DDBJ databases">
        <title>Taro Niue Genome Assembly and Annotation.</title>
        <authorList>
            <person name="Atibalentja N."/>
            <person name="Keating K."/>
            <person name="Fields C.J."/>
        </authorList>
    </citation>
    <scope>NUCLEOTIDE SEQUENCE</scope>
    <source>
        <strain evidence="4">Niue_2</strain>
        <tissue evidence="4">Leaf</tissue>
    </source>
</reference>
<dbReference type="AlphaFoldDB" id="A0A843UN14"/>
<keyword evidence="2" id="KW-1133">Transmembrane helix</keyword>
<evidence type="ECO:0000256" key="3">
    <source>
        <dbReference type="SAM" id="SignalP"/>
    </source>
</evidence>
<proteinExistence type="predicted"/>
<feature type="region of interest" description="Disordered" evidence="1">
    <location>
        <begin position="47"/>
        <end position="70"/>
    </location>
</feature>
<name>A0A843UN14_COLES</name>
<dbReference type="Proteomes" id="UP000652761">
    <property type="component" value="Unassembled WGS sequence"/>
</dbReference>
<feature type="chain" id="PRO_5032690458" evidence="3">
    <location>
        <begin position="22"/>
        <end position="780"/>
    </location>
</feature>
<evidence type="ECO:0000313" key="4">
    <source>
        <dbReference type="EMBL" id="MQL83646.1"/>
    </source>
</evidence>
<evidence type="ECO:0000313" key="5">
    <source>
        <dbReference type="Proteomes" id="UP000652761"/>
    </source>
</evidence>
<keyword evidence="3" id="KW-0732">Signal</keyword>
<dbReference type="EMBL" id="NMUH01000709">
    <property type="protein sequence ID" value="MQL83646.1"/>
    <property type="molecule type" value="Genomic_DNA"/>
</dbReference>
<evidence type="ECO:0000256" key="1">
    <source>
        <dbReference type="SAM" id="MobiDB-lite"/>
    </source>
</evidence>
<feature type="transmembrane region" description="Helical" evidence="2">
    <location>
        <begin position="710"/>
        <end position="731"/>
    </location>
</feature>
<keyword evidence="2" id="KW-0472">Membrane</keyword>
<gene>
    <name evidence="4" type="ORF">Taro_016150</name>
</gene>
<sequence length="780" mass="84708">MVRNAMGRAIAFWVSVALGAGRLPLSPLSPLLPFPFFSGDGGVPLQRSSRGAAGGSVRSGGAASWSKEEETVHREGPLVGSFFVKVSLTAFPMLPSPCVHVCMVLGGPGWSIPWSASQLMSWPQCASRHQWRRRPGQARPYRGAVGGRDKGCCRDLVSRYDSERVATRCPIASRLLSRRPSLSQWHHDVLWGATVPVLPRVVSVAGLCVSVCPKASFALRTFRQRFGVVLLCCPACLPGAFEGGIGATSVLELAADRVDSGAEGKTRPDSPLSHCLSLRWFRSHVVVSGVRPQLGQAAVLRVLCVLGGSVLPFAEVEAEARLANPCFWWFSLGVLSAPRFRSWVPARSGTGVYGSRPCSVSGVRGGSAYGPSTLWRSEVAVLASCVWPDLGWWSWRYVVLFRYLVVPCCRLTPPPYFLQLGARRCGSSVSDVLRRRLWRRVVVSSSESERCCSCCYAACVASVVARRVRAIAAWLALDSLAVVFLYGGHLQASPGTVLLVVFGAFEHVPCVLCCATGRVLQHLPVVVVSLVLAGCELWLRRIAWLPSVLVRFPRTIAVVLVRVSLRIAPRSTVPWFWWRFSQDWLVLFFPGSPFVTSGGGSSQECFVFVSGHRCVAPVVRSVPFVWAAFCLLGRSRSRCCALGRVSGCCVGQLALLFVSKFLGCTGGTCVSLWLEWFASFLAPDMLLQMVVWAEVGMACFALFRLADLCAWLLVGVSHVVVSNCVLCRVLLAIERVADQCFRVAAGNYILYQALLATEWVADWLVPTAGSVGGCSRVVFG</sequence>
<comment type="caution">
    <text evidence="4">The sequence shown here is derived from an EMBL/GenBank/DDBJ whole genome shotgun (WGS) entry which is preliminary data.</text>
</comment>
<feature type="signal peptide" evidence="3">
    <location>
        <begin position="1"/>
        <end position="21"/>
    </location>
</feature>